<dbReference type="AlphaFoldDB" id="A0A4Y7SI49"/>
<feature type="non-terminal residue" evidence="1">
    <location>
        <position position="1"/>
    </location>
</feature>
<proteinExistence type="predicted"/>
<evidence type="ECO:0000313" key="1">
    <source>
        <dbReference type="EMBL" id="TEB21421.1"/>
    </source>
</evidence>
<dbReference type="EMBL" id="QPFP01000111">
    <property type="protein sequence ID" value="TEB21421.1"/>
    <property type="molecule type" value="Genomic_DNA"/>
</dbReference>
<name>A0A4Y7SI49_COPMI</name>
<comment type="caution">
    <text evidence="1">The sequence shown here is derived from an EMBL/GenBank/DDBJ whole genome shotgun (WGS) entry which is preliminary data.</text>
</comment>
<accession>A0A4Y7SI49</accession>
<gene>
    <name evidence="1" type="ORF">FA13DRAFT_1819539</name>
</gene>
<protein>
    <submittedName>
        <fullName evidence="1">Uncharacterized protein</fullName>
    </submittedName>
</protein>
<evidence type="ECO:0000313" key="2">
    <source>
        <dbReference type="Proteomes" id="UP000298030"/>
    </source>
</evidence>
<reference evidence="1 2" key="1">
    <citation type="journal article" date="2019" name="Nat. Ecol. Evol.">
        <title>Megaphylogeny resolves global patterns of mushroom evolution.</title>
        <authorList>
            <person name="Varga T."/>
            <person name="Krizsan K."/>
            <person name="Foldi C."/>
            <person name="Dima B."/>
            <person name="Sanchez-Garcia M."/>
            <person name="Sanchez-Ramirez S."/>
            <person name="Szollosi G.J."/>
            <person name="Szarkandi J.G."/>
            <person name="Papp V."/>
            <person name="Albert L."/>
            <person name="Andreopoulos W."/>
            <person name="Angelini C."/>
            <person name="Antonin V."/>
            <person name="Barry K.W."/>
            <person name="Bougher N.L."/>
            <person name="Buchanan P."/>
            <person name="Buyck B."/>
            <person name="Bense V."/>
            <person name="Catcheside P."/>
            <person name="Chovatia M."/>
            <person name="Cooper J."/>
            <person name="Damon W."/>
            <person name="Desjardin D."/>
            <person name="Finy P."/>
            <person name="Geml J."/>
            <person name="Haridas S."/>
            <person name="Hughes K."/>
            <person name="Justo A."/>
            <person name="Karasinski D."/>
            <person name="Kautmanova I."/>
            <person name="Kiss B."/>
            <person name="Kocsube S."/>
            <person name="Kotiranta H."/>
            <person name="LaButti K.M."/>
            <person name="Lechner B.E."/>
            <person name="Liimatainen K."/>
            <person name="Lipzen A."/>
            <person name="Lukacs Z."/>
            <person name="Mihaltcheva S."/>
            <person name="Morgado L.N."/>
            <person name="Niskanen T."/>
            <person name="Noordeloos M.E."/>
            <person name="Ohm R.A."/>
            <person name="Ortiz-Santana B."/>
            <person name="Ovrebo C."/>
            <person name="Racz N."/>
            <person name="Riley R."/>
            <person name="Savchenko A."/>
            <person name="Shiryaev A."/>
            <person name="Soop K."/>
            <person name="Spirin V."/>
            <person name="Szebenyi C."/>
            <person name="Tomsovsky M."/>
            <person name="Tulloss R.E."/>
            <person name="Uehling J."/>
            <person name="Grigoriev I.V."/>
            <person name="Vagvolgyi C."/>
            <person name="Papp T."/>
            <person name="Martin F.M."/>
            <person name="Miettinen O."/>
            <person name="Hibbett D.S."/>
            <person name="Nagy L.G."/>
        </authorList>
    </citation>
    <scope>NUCLEOTIDE SEQUENCE [LARGE SCALE GENOMIC DNA]</scope>
    <source>
        <strain evidence="1 2">FP101781</strain>
    </source>
</reference>
<organism evidence="1 2">
    <name type="scientific">Coprinellus micaceus</name>
    <name type="common">Glistening ink-cap mushroom</name>
    <name type="synonym">Coprinus micaceus</name>
    <dbReference type="NCBI Taxonomy" id="71717"/>
    <lineage>
        <taxon>Eukaryota</taxon>
        <taxon>Fungi</taxon>
        <taxon>Dikarya</taxon>
        <taxon>Basidiomycota</taxon>
        <taxon>Agaricomycotina</taxon>
        <taxon>Agaricomycetes</taxon>
        <taxon>Agaricomycetidae</taxon>
        <taxon>Agaricales</taxon>
        <taxon>Agaricineae</taxon>
        <taxon>Psathyrellaceae</taxon>
        <taxon>Coprinellus</taxon>
    </lineage>
</organism>
<dbReference type="Proteomes" id="UP000298030">
    <property type="component" value="Unassembled WGS sequence"/>
</dbReference>
<keyword evidence="2" id="KW-1185">Reference proteome</keyword>
<sequence length="195" mass="21160">LVSSTISSPIPPFVPPLNADDDLTQFSRLPLSNLGSDSVGINAIYSSHPTRTLGNTVIAQYRVDISPKVEAQPTACRLYVRTLSVISLPFSTNRSIAPGQLCFTVRARADRDWGCRTYAYIGANRPADLTTGTLKELQGADFVARQPYEVSDLSEVGFVPLEKHVPLAICTLSGRVIYGNHEGHANSVLIVDYVV</sequence>